<dbReference type="RefSeq" id="WP_380048001.1">
    <property type="nucleotide sequence ID" value="NZ_JBHSOH010000006.1"/>
</dbReference>
<protein>
    <submittedName>
        <fullName evidence="1">Uncharacterized protein</fullName>
    </submittedName>
</protein>
<dbReference type="EMBL" id="JBHSOH010000006">
    <property type="protein sequence ID" value="MFC5848196.1"/>
    <property type="molecule type" value="Genomic_DNA"/>
</dbReference>
<keyword evidence="2" id="KW-1185">Reference proteome</keyword>
<dbReference type="Proteomes" id="UP001595979">
    <property type="component" value="Unassembled WGS sequence"/>
</dbReference>
<gene>
    <name evidence="1" type="ORF">ACFPQ6_07710</name>
</gene>
<reference evidence="2" key="1">
    <citation type="journal article" date="2019" name="Int. J. Syst. Evol. Microbiol.">
        <title>The Global Catalogue of Microorganisms (GCM) 10K type strain sequencing project: providing services to taxonomists for standard genome sequencing and annotation.</title>
        <authorList>
            <consortium name="The Broad Institute Genomics Platform"/>
            <consortium name="The Broad Institute Genome Sequencing Center for Infectious Disease"/>
            <person name="Wu L."/>
            <person name="Ma J."/>
        </authorList>
    </citation>
    <scope>NUCLEOTIDE SEQUENCE [LARGE SCALE GENOMIC DNA]</scope>
    <source>
        <strain evidence="2">CGMCC 1.15053</strain>
    </source>
</reference>
<sequence length="172" mass="18360">MTSASGARPTRPLPGKPAGYVGLASYSSLGRLWALLRGAEAQGRTVSLVRGDPPETARRRVAGYALSGAGFFVDTAPLLAELEDGFETHPALVALLAGDSGPLRDELNVHFELRLDFVVALTAGRDLIVRPEFAFRPLVPGLSTLPPRLPLRARRLARDEVNVLLLRACGLG</sequence>
<evidence type="ECO:0000313" key="2">
    <source>
        <dbReference type="Proteomes" id="UP001595979"/>
    </source>
</evidence>
<comment type="caution">
    <text evidence="1">The sequence shown here is derived from an EMBL/GenBank/DDBJ whole genome shotgun (WGS) entry which is preliminary data.</text>
</comment>
<accession>A0ABW1DL58</accession>
<evidence type="ECO:0000313" key="1">
    <source>
        <dbReference type="EMBL" id="MFC5848196.1"/>
    </source>
</evidence>
<proteinExistence type="predicted"/>
<name>A0ABW1DL58_9DEIO</name>
<organism evidence="1 2">
    <name type="scientific">Deinococcus petrolearius</name>
    <dbReference type="NCBI Taxonomy" id="1751295"/>
    <lineage>
        <taxon>Bacteria</taxon>
        <taxon>Thermotogati</taxon>
        <taxon>Deinococcota</taxon>
        <taxon>Deinococci</taxon>
        <taxon>Deinococcales</taxon>
        <taxon>Deinococcaceae</taxon>
        <taxon>Deinococcus</taxon>
    </lineage>
</organism>